<dbReference type="Pfam" id="PF00583">
    <property type="entry name" value="Acetyltransf_1"/>
    <property type="match status" value="1"/>
</dbReference>
<name>A0A7C3N7W3_9CREN</name>
<evidence type="ECO:0000256" key="1">
    <source>
        <dbReference type="ARBA" id="ARBA00022679"/>
    </source>
</evidence>
<dbReference type="PROSITE" id="PS51186">
    <property type="entry name" value="GNAT"/>
    <property type="match status" value="1"/>
</dbReference>
<organism evidence="4">
    <name type="scientific">Candidatus Methanomethylicus mesodigestus</name>
    <dbReference type="NCBI Taxonomy" id="1867258"/>
    <lineage>
        <taxon>Archaea</taxon>
        <taxon>Thermoproteota</taxon>
        <taxon>Methanosuratincolia</taxon>
        <taxon>Candidatus Methanomethylicales</taxon>
        <taxon>Candidatus Methanomethylicaceae</taxon>
        <taxon>Candidatus Methanomethylicus</taxon>
    </lineage>
</organism>
<keyword evidence="2" id="KW-0012">Acyltransferase</keyword>
<dbReference type="InterPro" id="IPR045047">
    <property type="entry name" value="Ard1-like"/>
</dbReference>
<dbReference type="GO" id="GO:0004596">
    <property type="term" value="F:protein-N-terminal amino-acid acetyltransferase activity"/>
    <property type="evidence" value="ECO:0007669"/>
    <property type="project" value="InterPro"/>
</dbReference>
<proteinExistence type="predicted"/>
<dbReference type="EMBL" id="DSTX01000013">
    <property type="protein sequence ID" value="HFK21238.1"/>
    <property type="molecule type" value="Genomic_DNA"/>
</dbReference>
<dbReference type="InterPro" id="IPR000182">
    <property type="entry name" value="GNAT_dom"/>
</dbReference>
<dbReference type="NCBIfam" id="TIGR01575">
    <property type="entry name" value="rimI"/>
    <property type="match status" value="1"/>
</dbReference>
<evidence type="ECO:0000256" key="2">
    <source>
        <dbReference type="ARBA" id="ARBA00023315"/>
    </source>
</evidence>
<feature type="domain" description="N-acetyltransferase" evidence="3">
    <location>
        <begin position="12"/>
        <end position="165"/>
    </location>
</feature>
<protein>
    <submittedName>
        <fullName evidence="4">Ribosomal-protein-alanine N-acetyltransferase</fullName>
    </submittedName>
</protein>
<dbReference type="InterPro" id="IPR006464">
    <property type="entry name" value="AcTrfase_RimI/Ard1"/>
</dbReference>
<dbReference type="SUPFAM" id="SSF55729">
    <property type="entry name" value="Acyl-CoA N-acyltransferases (Nat)"/>
    <property type="match status" value="1"/>
</dbReference>
<evidence type="ECO:0000259" key="3">
    <source>
        <dbReference type="PROSITE" id="PS51186"/>
    </source>
</evidence>
<gene>
    <name evidence="4" type="primary">rimI</name>
    <name evidence="4" type="ORF">ENS19_08205</name>
</gene>
<dbReference type="GO" id="GO:0031415">
    <property type="term" value="C:NatA complex"/>
    <property type="evidence" value="ECO:0007669"/>
    <property type="project" value="InterPro"/>
</dbReference>
<dbReference type="AlphaFoldDB" id="A0A7C3N7W3"/>
<evidence type="ECO:0000313" key="4">
    <source>
        <dbReference type="EMBL" id="HFK21238.1"/>
    </source>
</evidence>
<accession>A0A7C3N7W3</accession>
<dbReference type="Gene3D" id="3.40.630.30">
    <property type="match status" value="1"/>
</dbReference>
<sequence length="168" mass="18738">MPAIKGGAGPKVTIREFKQEDLDAVIMINKVCLPENYSSSFFLEHFFENPKCFIVAEADGKIIGYNMCRVEFGVSYIRTAFAKKGHVISIAVLDDYRGRGIGNQLMVVGMQRVKEAGASEMYLEVRVSNTNAISLYRRLGFRAVKILEGYYRDGESAYLMAIDLSKAG</sequence>
<reference evidence="4" key="1">
    <citation type="journal article" date="2020" name="mSystems">
        <title>Genome- and Community-Level Interaction Insights into Carbon Utilization and Element Cycling Functions of Hydrothermarchaeota in Hydrothermal Sediment.</title>
        <authorList>
            <person name="Zhou Z."/>
            <person name="Liu Y."/>
            <person name="Xu W."/>
            <person name="Pan J."/>
            <person name="Luo Z.H."/>
            <person name="Li M."/>
        </authorList>
    </citation>
    <scope>NUCLEOTIDE SEQUENCE [LARGE SCALE GENOMIC DNA]</scope>
    <source>
        <strain evidence="4">SpSt-468</strain>
    </source>
</reference>
<comment type="caution">
    <text evidence="4">The sequence shown here is derived from an EMBL/GenBank/DDBJ whole genome shotgun (WGS) entry which is preliminary data.</text>
</comment>
<dbReference type="PANTHER" id="PTHR23091">
    <property type="entry name" value="N-TERMINAL ACETYLTRANSFERASE"/>
    <property type="match status" value="1"/>
</dbReference>
<dbReference type="InterPro" id="IPR016181">
    <property type="entry name" value="Acyl_CoA_acyltransferase"/>
</dbReference>
<dbReference type="PANTHER" id="PTHR23091:SF4">
    <property type="entry name" value="N-TERMINAL AMINO-ACID N(ALPHA)-ACETYLTRANSFERASE NATA"/>
    <property type="match status" value="1"/>
</dbReference>
<dbReference type="CDD" id="cd04301">
    <property type="entry name" value="NAT_SF"/>
    <property type="match status" value="1"/>
</dbReference>
<keyword evidence="1 4" id="KW-0808">Transferase</keyword>